<evidence type="ECO:0000256" key="2">
    <source>
        <dbReference type="ARBA" id="ARBA00023315"/>
    </source>
</evidence>
<organism evidence="4 5">
    <name type="scientific">Futiania mangrovi</name>
    <dbReference type="NCBI Taxonomy" id="2959716"/>
    <lineage>
        <taxon>Bacteria</taxon>
        <taxon>Pseudomonadati</taxon>
        <taxon>Pseudomonadota</taxon>
        <taxon>Alphaproteobacteria</taxon>
        <taxon>Futianiales</taxon>
        <taxon>Futianiaceae</taxon>
        <taxon>Futiania</taxon>
    </lineage>
</organism>
<evidence type="ECO:0000313" key="4">
    <source>
        <dbReference type="EMBL" id="MCP1336415.1"/>
    </source>
</evidence>
<keyword evidence="5" id="KW-1185">Reference proteome</keyword>
<keyword evidence="4" id="KW-0689">Ribosomal protein</keyword>
<dbReference type="SUPFAM" id="SSF55729">
    <property type="entry name" value="Acyl-CoA N-acyltransferases (Nat)"/>
    <property type="match status" value="1"/>
</dbReference>
<sequence>MPPSRPERLIPVEVDATEPETAAALARLHALSFPEDPWTATAIAGLAAGEGCAAVALQEAETLAGFALVRTVLDEAELLTICVQPDRRGRGGGATLLRAACTAAYARGARRLFLEVAADNGSALALYSSAGLALTGRRKNYYVKGRPDPADAHILSASLPLAAEA</sequence>
<dbReference type="EC" id="2.3.1.266" evidence="4"/>
<keyword evidence="1 4" id="KW-0808">Transferase</keyword>
<evidence type="ECO:0000259" key="3">
    <source>
        <dbReference type="PROSITE" id="PS51186"/>
    </source>
</evidence>
<dbReference type="PROSITE" id="PS51186">
    <property type="entry name" value="GNAT"/>
    <property type="match status" value="1"/>
</dbReference>
<dbReference type="EMBL" id="JAMZFT010000002">
    <property type="protein sequence ID" value="MCP1336415.1"/>
    <property type="molecule type" value="Genomic_DNA"/>
</dbReference>
<dbReference type="NCBIfam" id="TIGR01575">
    <property type="entry name" value="rimI"/>
    <property type="match status" value="1"/>
</dbReference>
<evidence type="ECO:0000256" key="1">
    <source>
        <dbReference type="ARBA" id="ARBA00022679"/>
    </source>
</evidence>
<keyword evidence="4" id="KW-0687">Ribonucleoprotein</keyword>
<protein>
    <submittedName>
        <fullName evidence="4">Ribosomal protein S18-alanine N-acetyltransferase</fullName>
        <ecNumber evidence="4">2.3.1.266</ecNumber>
    </submittedName>
</protein>
<feature type="domain" description="N-acetyltransferase" evidence="3">
    <location>
        <begin position="12"/>
        <end position="149"/>
    </location>
</feature>
<reference evidence="4" key="1">
    <citation type="submission" date="2022-06" db="EMBL/GenBank/DDBJ databases">
        <title>Isolation and Genomics of Futiania mangrovii gen. nov., sp. nov., a Rare and Metabolically-versatile member in the Class Alphaproteobacteria.</title>
        <authorList>
            <person name="Liu L."/>
            <person name="Huang W.-C."/>
            <person name="Pan J."/>
            <person name="Li J."/>
            <person name="Huang Y."/>
            <person name="Du H."/>
            <person name="Liu Y."/>
            <person name="Li M."/>
        </authorList>
    </citation>
    <scope>NUCLEOTIDE SEQUENCE</scope>
    <source>
        <strain evidence="4">FT118</strain>
    </source>
</reference>
<dbReference type="AlphaFoldDB" id="A0A9J6PIN6"/>
<dbReference type="InterPro" id="IPR000182">
    <property type="entry name" value="GNAT_dom"/>
</dbReference>
<gene>
    <name evidence="4" type="primary">rimI</name>
    <name evidence="4" type="ORF">NJQ99_08360</name>
</gene>
<dbReference type="GO" id="GO:0005840">
    <property type="term" value="C:ribosome"/>
    <property type="evidence" value="ECO:0007669"/>
    <property type="project" value="UniProtKB-KW"/>
</dbReference>
<name>A0A9J6PIN6_9PROT</name>
<dbReference type="InterPro" id="IPR050832">
    <property type="entry name" value="Bact_Acetyltransf"/>
</dbReference>
<dbReference type="Proteomes" id="UP001055804">
    <property type="component" value="Unassembled WGS sequence"/>
</dbReference>
<dbReference type="RefSeq" id="WP_269332375.1">
    <property type="nucleotide sequence ID" value="NZ_JAMZFT010000002.1"/>
</dbReference>
<comment type="caution">
    <text evidence="4">The sequence shown here is derived from an EMBL/GenBank/DDBJ whole genome shotgun (WGS) entry which is preliminary data.</text>
</comment>
<dbReference type="Gene3D" id="3.40.630.30">
    <property type="match status" value="1"/>
</dbReference>
<dbReference type="GO" id="GO:0008999">
    <property type="term" value="F:protein-N-terminal-alanine acetyltransferase activity"/>
    <property type="evidence" value="ECO:0007669"/>
    <property type="project" value="UniProtKB-EC"/>
</dbReference>
<dbReference type="CDD" id="cd04301">
    <property type="entry name" value="NAT_SF"/>
    <property type="match status" value="1"/>
</dbReference>
<proteinExistence type="predicted"/>
<accession>A0A9J6PIN6</accession>
<dbReference type="InterPro" id="IPR006464">
    <property type="entry name" value="AcTrfase_RimI/Ard1"/>
</dbReference>
<dbReference type="PANTHER" id="PTHR43877">
    <property type="entry name" value="AMINOALKYLPHOSPHONATE N-ACETYLTRANSFERASE-RELATED-RELATED"/>
    <property type="match status" value="1"/>
</dbReference>
<dbReference type="Pfam" id="PF00583">
    <property type="entry name" value="Acetyltransf_1"/>
    <property type="match status" value="1"/>
</dbReference>
<evidence type="ECO:0000313" key="5">
    <source>
        <dbReference type="Proteomes" id="UP001055804"/>
    </source>
</evidence>
<keyword evidence="2 4" id="KW-0012">Acyltransferase</keyword>
<dbReference type="InterPro" id="IPR016181">
    <property type="entry name" value="Acyl_CoA_acyltransferase"/>
</dbReference>